<dbReference type="Proteomes" id="UP001075354">
    <property type="component" value="Chromosome 6"/>
</dbReference>
<keyword evidence="4" id="KW-0496">Mitochondrion</keyword>
<dbReference type="SUPFAM" id="SSF54189">
    <property type="entry name" value="Ribosomal proteins S24e, L23 and L15e"/>
    <property type="match status" value="1"/>
</dbReference>
<evidence type="ECO:0000313" key="10">
    <source>
        <dbReference type="Proteomes" id="UP001075354"/>
    </source>
</evidence>
<evidence type="ECO:0000256" key="5">
    <source>
        <dbReference type="ARBA" id="ARBA00023274"/>
    </source>
</evidence>
<comment type="subcellular location">
    <subcellularLocation>
        <location evidence="1">Mitochondrion</location>
    </subcellularLocation>
</comment>
<dbReference type="GO" id="GO:0005762">
    <property type="term" value="C:mitochondrial large ribosomal subunit"/>
    <property type="evidence" value="ECO:0007669"/>
    <property type="project" value="TreeGrafter"/>
</dbReference>
<evidence type="ECO:0000256" key="1">
    <source>
        <dbReference type="ARBA" id="ARBA00004173"/>
    </source>
</evidence>
<dbReference type="FunFam" id="3.30.70.330:FF:000284">
    <property type="entry name" value="39S ribosomal protein L23, mitochondrial"/>
    <property type="match status" value="1"/>
</dbReference>
<gene>
    <name evidence="9" type="ORF">ONE63_008338</name>
</gene>
<evidence type="ECO:0000256" key="4">
    <source>
        <dbReference type="ARBA" id="ARBA00023128"/>
    </source>
</evidence>
<comment type="similarity">
    <text evidence="2">Belongs to the universal ribosomal protein uL23 family.</text>
</comment>
<protein>
    <recommendedName>
        <fullName evidence="7">Large ribosomal subunit protein uL23m</fullName>
    </recommendedName>
    <alternativeName>
        <fullName evidence="8">39S ribosomal protein L23, mitochondrial</fullName>
    </alternativeName>
</protein>
<dbReference type="PANTHER" id="PTHR12059:SF5">
    <property type="entry name" value="LARGE RIBOSOMAL SUBUNIT PROTEIN UL23M"/>
    <property type="match status" value="1"/>
</dbReference>
<organism evidence="9 10">
    <name type="scientific">Megalurothrips usitatus</name>
    <name type="common">bean blossom thrips</name>
    <dbReference type="NCBI Taxonomy" id="439358"/>
    <lineage>
        <taxon>Eukaryota</taxon>
        <taxon>Metazoa</taxon>
        <taxon>Ecdysozoa</taxon>
        <taxon>Arthropoda</taxon>
        <taxon>Hexapoda</taxon>
        <taxon>Insecta</taxon>
        <taxon>Pterygota</taxon>
        <taxon>Neoptera</taxon>
        <taxon>Paraneoptera</taxon>
        <taxon>Thysanoptera</taxon>
        <taxon>Terebrantia</taxon>
        <taxon>Thripoidea</taxon>
        <taxon>Thripidae</taxon>
        <taxon>Megalurothrips</taxon>
    </lineage>
</organism>
<evidence type="ECO:0000313" key="9">
    <source>
        <dbReference type="EMBL" id="KAJ1526763.1"/>
    </source>
</evidence>
<dbReference type="Gene3D" id="3.30.70.330">
    <property type="match status" value="1"/>
</dbReference>
<evidence type="ECO:0000256" key="3">
    <source>
        <dbReference type="ARBA" id="ARBA00022980"/>
    </source>
</evidence>
<evidence type="ECO:0000256" key="7">
    <source>
        <dbReference type="ARBA" id="ARBA00039977"/>
    </source>
</evidence>
<keyword evidence="10" id="KW-1185">Reference proteome</keyword>
<comment type="caution">
    <text evidence="9">The sequence shown here is derived from an EMBL/GenBank/DDBJ whole genome shotgun (WGS) entry which is preliminary data.</text>
</comment>
<dbReference type="AlphaFoldDB" id="A0AAV7XQL6"/>
<dbReference type="GO" id="GO:0032543">
    <property type="term" value="P:mitochondrial translation"/>
    <property type="evidence" value="ECO:0007669"/>
    <property type="project" value="TreeGrafter"/>
</dbReference>
<evidence type="ECO:0000256" key="2">
    <source>
        <dbReference type="ARBA" id="ARBA00006700"/>
    </source>
</evidence>
<dbReference type="InterPro" id="IPR012678">
    <property type="entry name" value="Ribosomal_uL23/eL15/eS24_sf"/>
</dbReference>
<dbReference type="EMBL" id="JAPTSV010000006">
    <property type="protein sequence ID" value="KAJ1526763.1"/>
    <property type="molecule type" value="Genomic_DNA"/>
</dbReference>
<dbReference type="PANTHER" id="PTHR12059">
    <property type="entry name" value="RIBOSOMAL PROTEIN L23-RELATED"/>
    <property type="match status" value="1"/>
</dbReference>
<evidence type="ECO:0000256" key="6">
    <source>
        <dbReference type="ARBA" id="ARBA00038782"/>
    </source>
</evidence>
<dbReference type="GO" id="GO:0003735">
    <property type="term" value="F:structural constituent of ribosome"/>
    <property type="evidence" value="ECO:0007669"/>
    <property type="project" value="InterPro"/>
</dbReference>
<reference evidence="9" key="1">
    <citation type="submission" date="2022-12" db="EMBL/GenBank/DDBJ databases">
        <title>Chromosome-level genome assembly of the bean flower thrips Megalurothrips usitatus.</title>
        <authorList>
            <person name="Ma L."/>
            <person name="Liu Q."/>
            <person name="Li H."/>
            <person name="Cai W."/>
        </authorList>
    </citation>
    <scope>NUCLEOTIDE SEQUENCE</scope>
    <source>
        <strain evidence="9">Cailab_2022a</strain>
    </source>
</reference>
<sequence length="147" mass="17585">MSTRWYPLYQKGNPQLRVFLPNFWMKVVKPQEVVPKNVVHFKVSNEMTEFDVRNYLTKIYKLPVAAVKVEMKNGNVVRSLKQHIIKEADYKMAYVTMDKEFEFTFPDIPDRPGMDLYEKSIEQNKKERAALQRKYEKRPGLPTWFAY</sequence>
<name>A0AAV7XQL6_9NEOP</name>
<keyword evidence="3" id="KW-0689">Ribosomal protein</keyword>
<accession>A0AAV7XQL6</accession>
<proteinExistence type="inferred from homology"/>
<comment type="subunit">
    <text evidence="6">Component of the mitochondrial ribosome large subunit (39S) which comprises a 16S rRNA and about 50 distinct proteins.</text>
</comment>
<dbReference type="InterPro" id="IPR012677">
    <property type="entry name" value="Nucleotide-bd_a/b_plait_sf"/>
</dbReference>
<evidence type="ECO:0000256" key="8">
    <source>
        <dbReference type="ARBA" id="ARBA00041375"/>
    </source>
</evidence>
<dbReference type="InterPro" id="IPR013025">
    <property type="entry name" value="Ribosomal_uL23-like"/>
</dbReference>
<keyword evidence="5" id="KW-0687">Ribonucleoprotein</keyword>
<dbReference type="Pfam" id="PF00276">
    <property type="entry name" value="Ribosomal_L23"/>
    <property type="match status" value="1"/>
</dbReference>